<gene>
    <name evidence="1" type="ORF">RFULGI_LOCUS13845</name>
</gene>
<accession>A0A9N9IYU2</accession>
<proteinExistence type="predicted"/>
<evidence type="ECO:0000313" key="1">
    <source>
        <dbReference type="EMBL" id="CAG8754490.1"/>
    </source>
</evidence>
<dbReference type="Proteomes" id="UP000789396">
    <property type="component" value="Unassembled WGS sequence"/>
</dbReference>
<name>A0A9N9IYU2_9GLOM</name>
<reference evidence="1" key="1">
    <citation type="submission" date="2021-06" db="EMBL/GenBank/DDBJ databases">
        <authorList>
            <person name="Kallberg Y."/>
            <person name="Tangrot J."/>
            <person name="Rosling A."/>
        </authorList>
    </citation>
    <scope>NUCLEOTIDE SEQUENCE</scope>
    <source>
        <strain evidence="1">IN212</strain>
    </source>
</reference>
<feature type="non-terminal residue" evidence="1">
    <location>
        <position position="1"/>
    </location>
</feature>
<sequence>PPSPFYEVLPDPFIATTWEAKSTFVTMAAQFRPGYELRIKRKQ</sequence>
<feature type="non-terminal residue" evidence="1">
    <location>
        <position position="43"/>
    </location>
</feature>
<dbReference type="EMBL" id="CAJVPZ010037887">
    <property type="protein sequence ID" value="CAG8754490.1"/>
    <property type="molecule type" value="Genomic_DNA"/>
</dbReference>
<organism evidence="1 2">
    <name type="scientific">Racocetra fulgida</name>
    <dbReference type="NCBI Taxonomy" id="60492"/>
    <lineage>
        <taxon>Eukaryota</taxon>
        <taxon>Fungi</taxon>
        <taxon>Fungi incertae sedis</taxon>
        <taxon>Mucoromycota</taxon>
        <taxon>Glomeromycotina</taxon>
        <taxon>Glomeromycetes</taxon>
        <taxon>Diversisporales</taxon>
        <taxon>Gigasporaceae</taxon>
        <taxon>Racocetra</taxon>
    </lineage>
</organism>
<comment type="caution">
    <text evidence="1">The sequence shown here is derived from an EMBL/GenBank/DDBJ whole genome shotgun (WGS) entry which is preliminary data.</text>
</comment>
<protein>
    <submittedName>
        <fullName evidence="1">10912_t:CDS:1</fullName>
    </submittedName>
</protein>
<evidence type="ECO:0000313" key="2">
    <source>
        <dbReference type="Proteomes" id="UP000789396"/>
    </source>
</evidence>
<keyword evidence="2" id="KW-1185">Reference proteome</keyword>
<dbReference type="AlphaFoldDB" id="A0A9N9IYU2"/>